<evidence type="ECO:0000313" key="4">
    <source>
        <dbReference type="Proteomes" id="UP001152622"/>
    </source>
</evidence>
<comment type="caution">
    <text evidence="3">The sequence shown here is derived from an EMBL/GenBank/DDBJ whole genome shotgun (WGS) entry which is preliminary data.</text>
</comment>
<feature type="coiled-coil region" evidence="1">
    <location>
        <begin position="411"/>
        <end position="445"/>
    </location>
</feature>
<protein>
    <recommendedName>
        <fullName evidence="5">N-acetyltransferase domain-containing protein</fullName>
    </recommendedName>
</protein>
<accession>A0A9Q1E7M5</accession>
<gene>
    <name evidence="3" type="ORF">SKAU_G00409860</name>
</gene>
<feature type="compositionally biased region" description="Acidic residues" evidence="2">
    <location>
        <begin position="188"/>
        <end position="197"/>
    </location>
</feature>
<keyword evidence="4" id="KW-1185">Reference proteome</keyword>
<keyword evidence="1" id="KW-0175">Coiled coil</keyword>
<feature type="region of interest" description="Disordered" evidence="2">
    <location>
        <begin position="150"/>
        <end position="211"/>
    </location>
</feature>
<dbReference type="Proteomes" id="UP001152622">
    <property type="component" value="Chromosome 22"/>
</dbReference>
<name>A0A9Q1E7M5_SYNKA</name>
<feature type="compositionally biased region" description="Basic and acidic residues" evidence="2">
    <location>
        <begin position="466"/>
        <end position="480"/>
    </location>
</feature>
<evidence type="ECO:0008006" key="5">
    <source>
        <dbReference type="Google" id="ProtNLM"/>
    </source>
</evidence>
<dbReference type="Gene3D" id="3.40.630.30">
    <property type="match status" value="1"/>
</dbReference>
<dbReference type="EMBL" id="JAINUF010000022">
    <property type="protein sequence ID" value="KAJ8333667.1"/>
    <property type="molecule type" value="Genomic_DNA"/>
</dbReference>
<feature type="compositionally biased region" description="Basic and acidic residues" evidence="2">
    <location>
        <begin position="168"/>
        <end position="183"/>
    </location>
</feature>
<evidence type="ECO:0000313" key="3">
    <source>
        <dbReference type="EMBL" id="KAJ8333667.1"/>
    </source>
</evidence>
<evidence type="ECO:0000256" key="2">
    <source>
        <dbReference type="SAM" id="MobiDB-lite"/>
    </source>
</evidence>
<dbReference type="AlphaFoldDB" id="A0A9Q1E7M5"/>
<organism evidence="3 4">
    <name type="scientific">Synaphobranchus kaupii</name>
    <name type="common">Kaup's arrowtooth eel</name>
    <dbReference type="NCBI Taxonomy" id="118154"/>
    <lineage>
        <taxon>Eukaryota</taxon>
        <taxon>Metazoa</taxon>
        <taxon>Chordata</taxon>
        <taxon>Craniata</taxon>
        <taxon>Vertebrata</taxon>
        <taxon>Euteleostomi</taxon>
        <taxon>Actinopterygii</taxon>
        <taxon>Neopterygii</taxon>
        <taxon>Teleostei</taxon>
        <taxon>Anguilliformes</taxon>
        <taxon>Synaphobranchidae</taxon>
        <taxon>Synaphobranchus</taxon>
    </lineage>
</organism>
<dbReference type="OrthoDB" id="10249393at2759"/>
<proteinExistence type="predicted"/>
<evidence type="ECO:0000256" key="1">
    <source>
        <dbReference type="SAM" id="Coils"/>
    </source>
</evidence>
<reference evidence="3" key="1">
    <citation type="journal article" date="2023" name="Science">
        <title>Genome structures resolve the early diversification of teleost fishes.</title>
        <authorList>
            <person name="Parey E."/>
            <person name="Louis A."/>
            <person name="Montfort J."/>
            <person name="Bouchez O."/>
            <person name="Roques C."/>
            <person name="Iampietro C."/>
            <person name="Lluch J."/>
            <person name="Castinel A."/>
            <person name="Donnadieu C."/>
            <person name="Desvignes T."/>
            <person name="Floi Bucao C."/>
            <person name="Jouanno E."/>
            <person name="Wen M."/>
            <person name="Mejri S."/>
            <person name="Dirks R."/>
            <person name="Jansen H."/>
            <person name="Henkel C."/>
            <person name="Chen W.J."/>
            <person name="Zahm M."/>
            <person name="Cabau C."/>
            <person name="Klopp C."/>
            <person name="Thompson A.W."/>
            <person name="Robinson-Rechavi M."/>
            <person name="Braasch I."/>
            <person name="Lecointre G."/>
            <person name="Bobe J."/>
            <person name="Postlethwait J.H."/>
            <person name="Berthelot C."/>
            <person name="Roest Crollius H."/>
            <person name="Guiguen Y."/>
        </authorList>
    </citation>
    <scope>NUCLEOTIDE SEQUENCE</scope>
    <source>
        <strain evidence="3">WJC10195</strain>
    </source>
</reference>
<sequence>MFWRCGEVYTTSYRMVADLSIWPTRKILPSTTHCTHLLTATCPPYFRQCVVMECVTNLNTVAFKPRKAGSKSDFIAQPFKINFHKLLQLSDSPALVTPQVENRDVLSAVVALFDVSFSEVGPDEIYDIVTSPDSQTIILLRSHTDVLEEYRGREHTGVRPGTTPPPAESRDTDRDRESERGRFCEVFSDSDSDDSSDEAGNSAEPTQNRSEWEMFSSGVNEFLLNVRERRAKRNSSNWQKEIPPSAVGAESLIVAAAAYKLRRLEMGEKVLELSLLTTRRCYRKCRVGSYIVELLKSPAVCGTYDVFLAHAESNAVNFFTKCGLSDDALLNDKFKEVRDEWTNTTLMSYLAPFSIGNQYQSPVPHADLDSSTPGLSLNLWEVELEVDLMRKKALFAYQQQAVCVTRLVQEVSTLREQLSLQMREIKSLKIELELERKRHRRTEQQFLECKLMMTQQLVEKLSSGTDKQDYRVADDPRAESVDATEEGPCRTEEWPEIRQVQLLSVLEEKSN</sequence>
<feature type="region of interest" description="Disordered" evidence="2">
    <location>
        <begin position="465"/>
        <end position="493"/>
    </location>
</feature>